<accession>A0A2X3MJM1</accession>
<evidence type="ECO:0000313" key="2">
    <source>
        <dbReference type="Proteomes" id="UP000249818"/>
    </source>
</evidence>
<organism evidence="1 2">
    <name type="scientific">Candidatus Bipolaricaulis anaerobius</name>
    <dbReference type="NCBI Taxonomy" id="2026885"/>
    <lineage>
        <taxon>Bacteria</taxon>
        <taxon>Candidatus Bipolaricaulota</taxon>
        <taxon>Candidatus Bipolaricaulia</taxon>
        <taxon>Candidatus Bipolaricaulales</taxon>
        <taxon>Candidatus Bipolaricaulaceae</taxon>
        <taxon>Candidatus Bipolaricaulis</taxon>
    </lineage>
</organism>
<evidence type="ECO:0000313" key="1">
    <source>
        <dbReference type="EMBL" id="SQD92335.1"/>
    </source>
</evidence>
<dbReference type="EMBL" id="LS483254">
    <property type="protein sequence ID" value="SQD92335.1"/>
    <property type="molecule type" value="Genomic_DNA"/>
</dbReference>
<proteinExistence type="predicted"/>
<keyword evidence="2" id="KW-1185">Reference proteome</keyword>
<name>A0A2X3MJM1_9BACT</name>
<dbReference type="AlphaFoldDB" id="A0A2X3MJM1"/>
<reference evidence="2" key="1">
    <citation type="submission" date="2018-05" db="EMBL/GenBank/DDBJ databases">
        <authorList>
            <person name="Hao L."/>
        </authorList>
    </citation>
    <scope>NUCLEOTIDE SEQUENCE [LARGE SCALE GENOMIC DNA]</scope>
</reference>
<gene>
    <name evidence="1" type="ORF">BARAN1_0310</name>
</gene>
<protein>
    <submittedName>
        <fullName evidence="1">Uncharacterized protein</fullName>
    </submittedName>
</protein>
<dbReference type="KEGG" id="bana:BARAN1_0310"/>
<sequence length="66" mass="7197">MSRRSASIWALRPFRSSTGARPYGKDALLPVHGQDLSRGCPDGVGAVRQLGGNFASEADREPERER</sequence>
<dbReference type="Proteomes" id="UP000249818">
    <property type="component" value="Chromosome BARAN1"/>
</dbReference>